<sequence>MLRRSWISGTLTEESMHLIVGCSIAKDMWECLEEAYVQATKDKEFLLKQQQQNKVINLARVLGLKYKTFRNFILGQTTARAGGPWFTTATPPQTSSENWLSPDSRTDLRSVDQTTVQVLSIQITLRSISDLQFSSISEEVHATIMQVLGENFTITTLILLDDESAIEPLCAVSNDDNEEHVESDDPYSSIETPTTDSGSASGSEEHVANTGPVNKLH</sequence>
<dbReference type="InParanoid" id="M1DT70"/>
<evidence type="ECO:0000313" key="3">
    <source>
        <dbReference type="Proteomes" id="UP000011115"/>
    </source>
</evidence>
<dbReference type="Proteomes" id="UP000011115">
    <property type="component" value="Unassembled WGS sequence"/>
</dbReference>
<proteinExistence type="predicted"/>
<evidence type="ECO:0000256" key="1">
    <source>
        <dbReference type="SAM" id="MobiDB-lite"/>
    </source>
</evidence>
<keyword evidence="3" id="KW-1185">Reference proteome</keyword>
<feature type="compositionally biased region" description="Acidic residues" evidence="1">
    <location>
        <begin position="175"/>
        <end position="185"/>
    </location>
</feature>
<dbReference type="PaxDb" id="4113-PGSC0003DMT400094010"/>
<dbReference type="HOGENOM" id="CLU_1274183_0_0_1"/>
<name>M1DT70_SOLTU</name>
<evidence type="ECO:0000313" key="2">
    <source>
        <dbReference type="EnsemblPlants" id="PGSC0003DMT400094010"/>
    </source>
</evidence>
<organism evidence="2 3">
    <name type="scientific">Solanum tuberosum</name>
    <name type="common">Potato</name>
    <dbReference type="NCBI Taxonomy" id="4113"/>
    <lineage>
        <taxon>Eukaryota</taxon>
        <taxon>Viridiplantae</taxon>
        <taxon>Streptophyta</taxon>
        <taxon>Embryophyta</taxon>
        <taxon>Tracheophyta</taxon>
        <taxon>Spermatophyta</taxon>
        <taxon>Magnoliopsida</taxon>
        <taxon>eudicotyledons</taxon>
        <taxon>Gunneridae</taxon>
        <taxon>Pentapetalae</taxon>
        <taxon>asterids</taxon>
        <taxon>lamiids</taxon>
        <taxon>Solanales</taxon>
        <taxon>Solanaceae</taxon>
        <taxon>Solanoideae</taxon>
        <taxon>Solaneae</taxon>
        <taxon>Solanum</taxon>
    </lineage>
</organism>
<dbReference type="AlphaFoldDB" id="M1DT70"/>
<feature type="compositionally biased region" description="Polar residues" evidence="1">
    <location>
        <begin position="189"/>
        <end position="202"/>
    </location>
</feature>
<dbReference type="Gramene" id="PGSC0003DMT400094010">
    <property type="protein sequence ID" value="PGSC0003DMT400094010"/>
    <property type="gene ID" value="PGSC0003DMG400043581"/>
</dbReference>
<reference evidence="2" key="2">
    <citation type="submission" date="2015-06" db="UniProtKB">
        <authorList>
            <consortium name="EnsemblPlants"/>
        </authorList>
    </citation>
    <scope>IDENTIFICATION</scope>
    <source>
        <strain evidence="2">DM1-3 516 R44</strain>
    </source>
</reference>
<feature type="region of interest" description="Disordered" evidence="1">
    <location>
        <begin position="172"/>
        <end position="217"/>
    </location>
</feature>
<reference evidence="3" key="1">
    <citation type="journal article" date="2011" name="Nature">
        <title>Genome sequence and analysis of the tuber crop potato.</title>
        <authorList>
            <consortium name="The Potato Genome Sequencing Consortium"/>
        </authorList>
    </citation>
    <scope>NUCLEOTIDE SEQUENCE [LARGE SCALE GENOMIC DNA]</scope>
    <source>
        <strain evidence="3">cv. DM1-3 516 R44</strain>
    </source>
</reference>
<accession>M1DT70</accession>
<protein>
    <submittedName>
        <fullName evidence="2">Uncharacterized protein</fullName>
    </submittedName>
</protein>
<dbReference type="EnsemblPlants" id="PGSC0003DMT400094010">
    <property type="protein sequence ID" value="PGSC0003DMT400094010"/>
    <property type="gene ID" value="PGSC0003DMG400043581"/>
</dbReference>